<accession>A0A811V3Z7</accession>
<keyword evidence="2" id="KW-1185">Reference proteome</keyword>
<gene>
    <name evidence="1" type="ORF">CCAP1982_LOCUS13625</name>
</gene>
<proteinExistence type="predicted"/>
<name>A0A811V3Z7_CERCA</name>
<dbReference type="AlphaFoldDB" id="A0A811V3Z7"/>
<organism evidence="1 2">
    <name type="scientific">Ceratitis capitata</name>
    <name type="common">Mediterranean fruit fly</name>
    <name type="synonym">Tephritis capitata</name>
    <dbReference type="NCBI Taxonomy" id="7213"/>
    <lineage>
        <taxon>Eukaryota</taxon>
        <taxon>Metazoa</taxon>
        <taxon>Ecdysozoa</taxon>
        <taxon>Arthropoda</taxon>
        <taxon>Hexapoda</taxon>
        <taxon>Insecta</taxon>
        <taxon>Pterygota</taxon>
        <taxon>Neoptera</taxon>
        <taxon>Endopterygota</taxon>
        <taxon>Diptera</taxon>
        <taxon>Brachycera</taxon>
        <taxon>Muscomorpha</taxon>
        <taxon>Tephritoidea</taxon>
        <taxon>Tephritidae</taxon>
        <taxon>Ceratitis</taxon>
        <taxon>Ceratitis</taxon>
    </lineage>
</organism>
<evidence type="ECO:0000313" key="1">
    <source>
        <dbReference type="EMBL" id="CAD7005268.1"/>
    </source>
</evidence>
<comment type="caution">
    <text evidence="1">The sequence shown here is derived from an EMBL/GenBank/DDBJ whole genome shotgun (WGS) entry which is preliminary data.</text>
</comment>
<reference evidence="1" key="1">
    <citation type="submission" date="2020-11" db="EMBL/GenBank/DDBJ databases">
        <authorList>
            <person name="Whitehead M."/>
        </authorList>
    </citation>
    <scope>NUCLEOTIDE SEQUENCE</scope>
    <source>
        <strain evidence="1">EGII</strain>
    </source>
</reference>
<evidence type="ECO:0000313" key="2">
    <source>
        <dbReference type="Proteomes" id="UP000606786"/>
    </source>
</evidence>
<sequence>MPNDLYRLFCCCFSLHYYQPAVFGSLQGRSMQEVLCARAPQEVATCHLQQPRRNSEQQKKRNKKLKNLIRKKYKINRYFLSAAPFVSYLLLSPCRCWLCVCQKDPCARVCF</sequence>
<dbReference type="EMBL" id="CAJHJT010000034">
    <property type="protein sequence ID" value="CAD7005268.1"/>
    <property type="molecule type" value="Genomic_DNA"/>
</dbReference>
<protein>
    <submittedName>
        <fullName evidence="1">(Mediterranean fruit fly) hypothetical protein</fullName>
    </submittedName>
</protein>
<dbReference type="Proteomes" id="UP000606786">
    <property type="component" value="Unassembled WGS sequence"/>
</dbReference>